<dbReference type="AlphaFoldDB" id="A0A1H6F8Q3"/>
<dbReference type="EMBL" id="FMSV02000275">
    <property type="protein sequence ID" value="SEH05466.1"/>
    <property type="molecule type" value="Genomic_DNA"/>
</dbReference>
<dbReference type="InterPro" id="IPR023198">
    <property type="entry name" value="PGP-like_dom2"/>
</dbReference>
<dbReference type="InterPro" id="IPR023214">
    <property type="entry name" value="HAD_sf"/>
</dbReference>
<name>A0A1H6F8Q3_9GAMM</name>
<evidence type="ECO:0000313" key="2">
    <source>
        <dbReference type="Proteomes" id="UP000236724"/>
    </source>
</evidence>
<reference evidence="1 2" key="1">
    <citation type="submission" date="2016-10" db="EMBL/GenBank/DDBJ databases">
        <authorList>
            <person name="de Groot N.N."/>
        </authorList>
    </citation>
    <scope>NUCLEOTIDE SEQUENCE [LARGE SCALE GENOMIC DNA]</scope>
    <source>
        <strain evidence="1">MBHS1</strain>
    </source>
</reference>
<dbReference type="SFLD" id="SFLDG01129">
    <property type="entry name" value="C1.5:_HAD__Beta-PGM__Phosphata"/>
    <property type="match status" value="1"/>
</dbReference>
<dbReference type="NCBIfam" id="TIGR01549">
    <property type="entry name" value="HAD-SF-IA-v1"/>
    <property type="match status" value="1"/>
</dbReference>
<dbReference type="InterPro" id="IPR011951">
    <property type="entry name" value="HAD-SF_hydro_IA_YjjG/PynA"/>
</dbReference>
<dbReference type="InterPro" id="IPR006439">
    <property type="entry name" value="HAD-SF_hydro_IA"/>
</dbReference>
<dbReference type="InterPro" id="IPR052550">
    <property type="entry name" value="Pyrimidine_5'-ntase_YjjG"/>
</dbReference>
<dbReference type="Gene3D" id="1.10.150.240">
    <property type="entry name" value="Putative phosphatase, domain 2"/>
    <property type="match status" value="1"/>
</dbReference>
<organism evidence="1 2">
    <name type="scientific">Candidatus Venteria ishoeyi</name>
    <dbReference type="NCBI Taxonomy" id="1899563"/>
    <lineage>
        <taxon>Bacteria</taxon>
        <taxon>Pseudomonadati</taxon>
        <taxon>Pseudomonadota</taxon>
        <taxon>Gammaproteobacteria</taxon>
        <taxon>Thiotrichales</taxon>
        <taxon>Thiotrichaceae</taxon>
        <taxon>Venteria</taxon>
    </lineage>
</organism>
<dbReference type="SUPFAM" id="SSF56784">
    <property type="entry name" value="HAD-like"/>
    <property type="match status" value="1"/>
</dbReference>
<accession>A0A1H6F8Q3</accession>
<dbReference type="SFLD" id="SFLDS00003">
    <property type="entry name" value="Haloacid_Dehalogenase"/>
    <property type="match status" value="1"/>
</dbReference>
<dbReference type="GO" id="GO:0008253">
    <property type="term" value="F:5'-nucleotidase activity"/>
    <property type="evidence" value="ECO:0007669"/>
    <property type="project" value="UniProtKB-EC"/>
</dbReference>
<sequence>MKKYKHIYFDLDRTLWDFESNSEDTFRDILKKYDLLSKLGSFEKFLTTYRKFNDRLWHQYRDKLIEKKILSWKRFYLTLLEFGINDIDLSKEIGEDYLTISKTKKKLFPFTHEILRYLHEKYSLHIITNGFEEVQFSKLDNCNLRKYFTEIITSEKVGVQKPNPEIFEFALHTAKAKREESLMIGDDVEVDIKGAMNQGIDQVHFNFIKQTARTKATYEITSLIELKEIL</sequence>
<dbReference type="InterPro" id="IPR036412">
    <property type="entry name" value="HAD-like_sf"/>
</dbReference>
<evidence type="ECO:0000313" key="1">
    <source>
        <dbReference type="EMBL" id="SEH05466.1"/>
    </source>
</evidence>
<dbReference type="Pfam" id="PF13419">
    <property type="entry name" value="HAD_2"/>
    <property type="match status" value="1"/>
</dbReference>
<dbReference type="EC" id="3.1.3.5" evidence="1"/>
<dbReference type="Gene3D" id="3.40.50.1000">
    <property type="entry name" value="HAD superfamily/HAD-like"/>
    <property type="match status" value="1"/>
</dbReference>
<dbReference type="PANTHER" id="PTHR47478:SF1">
    <property type="entry name" value="PYRIMIDINE 5'-NUCLEOTIDASE YJJG"/>
    <property type="match status" value="1"/>
</dbReference>
<keyword evidence="2" id="KW-1185">Reference proteome</keyword>
<dbReference type="RefSeq" id="WP_103919392.1">
    <property type="nucleotide sequence ID" value="NZ_FMSV02000275.1"/>
</dbReference>
<protein>
    <submittedName>
        <fullName evidence="1">Pyrimidine 5'-nucleotidase YjjG</fullName>
        <ecNumber evidence="1">3.1.3.5</ecNumber>
    </submittedName>
</protein>
<keyword evidence="1" id="KW-0378">Hydrolase</keyword>
<gene>
    <name evidence="1" type="primary">yjjG</name>
    <name evidence="1" type="ORF">MBHS_01320</name>
</gene>
<dbReference type="OrthoDB" id="367448at2"/>
<dbReference type="NCBIfam" id="TIGR02254">
    <property type="entry name" value="YjjG_YfnB"/>
    <property type="match status" value="1"/>
</dbReference>
<dbReference type="PANTHER" id="PTHR47478">
    <property type="match status" value="1"/>
</dbReference>
<proteinExistence type="predicted"/>
<dbReference type="Proteomes" id="UP000236724">
    <property type="component" value="Unassembled WGS sequence"/>
</dbReference>
<dbReference type="PRINTS" id="PR00413">
    <property type="entry name" value="HADHALOGNASE"/>
</dbReference>
<dbReference type="InterPro" id="IPR041492">
    <property type="entry name" value="HAD_2"/>
</dbReference>